<evidence type="ECO:0000256" key="5">
    <source>
        <dbReference type="ARBA" id="ARBA00023194"/>
    </source>
</evidence>
<evidence type="ECO:0000256" key="3">
    <source>
        <dbReference type="ARBA" id="ARBA00022553"/>
    </source>
</evidence>
<dbReference type="Pfam" id="PF16197">
    <property type="entry name" value="KAsynt_C_assoc"/>
    <property type="match status" value="3"/>
</dbReference>
<reference evidence="10 11" key="1">
    <citation type="submission" date="2020-05" db="EMBL/GenBank/DDBJ databases">
        <title>Actinomadura verrucosospora NRRL-B18236 (PFL_A860) Genome sequencing and assembly.</title>
        <authorList>
            <person name="Samborskyy M."/>
        </authorList>
    </citation>
    <scope>NUCLEOTIDE SEQUENCE [LARGE SCALE GENOMIC DNA]</scope>
    <source>
        <strain evidence="10 11">NRRL:B18236</strain>
    </source>
</reference>
<dbReference type="SUPFAM" id="SSF47336">
    <property type="entry name" value="ACP-like"/>
    <property type="match status" value="3"/>
</dbReference>
<dbReference type="SMART" id="SM00822">
    <property type="entry name" value="PKS_KR"/>
    <property type="match status" value="3"/>
</dbReference>
<dbReference type="Pfam" id="PF08659">
    <property type="entry name" value="KR"/>
    <property type="match status" value="3"/>
</dbReference>
<dbReference type="InterPro" id="IPR014031">
    <property type="entry name" value="Ketoacyl_synth_C"/>
</dbReference>
<evidence type="ECO:0000313" key="10">
    <source>
        <dbReference type="EMBL" id="QKG19191.1"/>
    </source>
</evidence>
<dbReference type="FunFam" id="3.40.47.10:FF:000019">
    <property type="entry name" value="Polyketide synthase type I"/>
    <property type="match status" value="3"/>
</dbReference>
<dbReference type="InterPro" id="IPR014043">
    <property type="entry name" value="Acyl_transferase_dom"/>
</dbReference>
<evidence type="ECO:0000256" key="1">
    <source>
        <dbReference type="ARBA" id="ARBA00001957"/>
    </source>
</evidence>
<evidence type="ECO:0000256" key="4">
    <source>
        <dbReference type="ARBA" id="ARBA00022679"/>
    </source>
</evidence>
<protein>
    <submittedName>
        <fullName evidence="10">Type I modular polyketide synthase</fullName>
    </submittedName>
</protein>
<dbReference type="Pfam" id="PF02801">
    <property type="entry name" value="Ketoacyl-synt_C"/>
    <property type="match status" value="3"/>
</dbReference>
<dbReference type="InterPro" id="IPR018201">
    <property type="entry name" value="Ketoacyl_synth_AS"/>
</dbReference>
<keyword evidence="7" id="KW-0012">Acyltransferase</keyword>
<dbReference type="FunFam" id="3.40.366.10:FF:000002">
    <property type="entry name" value="Probable polyketide synthase 2"/>
    <property type="match status" value="3"/>
</dbReference>
<dbReference type="Pfam" id="PF00109">
    <property type="entry name" value="ketoacyl-synt"/>
    <property type="match status" value="3"/>
</dbReference>
<dbReference type="SMART" id="SM00825">
    <property type="entry name" value="PKS_KS"/>
    <property type="match status" value="3"/>
</dbReference>
<feature type="domain" description="Carrier" evidence="8">
    <location>
        <begin position="1504"/>
        <end position="1579"/>
    </location>
</feature>
<dbReference type="GO" id="GO:0031177">
    <property type="term" value="F:phosphopantetheine binding"/>
    <property type="evidence" value="ECO:0007669"/>
    <property type="project" value="InterPro"/>
</dbReference>
<dbReference type="GO" id="GO:0006633">
    <property type="term" value="P:fatty acid biosynthetic process"/>
    <property type="evidence" value="ECO:0007669"/>
    <property type="project" value="InterPro"/>
</dbReference>
<feature type="domain" description="Carrier" evidence="8">
    <location>
        <begin position="4590"/>
        <end position="4665"/>
    </location>
</feature>
<evidence type="ECO:0000256" key="2">
    <source>
        <dbReference type="ARBA" id="ARBA00022450"/>
    </source>
</evidence>
<evidence type="ECO:0000256" key="7">
    <source>
        <dbReference type="ARBA" id="ARBA00023315"/>
    </source>
</evidence>
<dbReference type="InterPro" id="IPR014030">
    <property type="entry name" value="Ketoacyl_synth_N"/>
</dbReference>
<dbReference type="SUPFAM" id="SSF55048">
    <property type="entry name" value="Probable ACP-binding domain of malonyl-CoA ACP transacylase"/>
    <property type="match status" value="3"/>
</dbReference>
<dbReference type="GO" id="GO:0004315">
    <property type="term" value="F:3-oxoacyl-[acyl-carrier-protein] synthase activity"/>
    <property type="evidence" value="ECO:0007669"/>
    <property type="project" value="InterPro"/>
</dbReference>
<name>A0A7D3VTZ2_ACTVE</name>
<dbReference type="InterPro" id="IPR013968">
    <property type="entry name" value="PKS_KR"/>
</dbReference>
<dbReference type="PROSITE" id="PS50075">
    <property type="entry name" value="CARRIER"/>
    <property type="match status" value="3"/>
</dbReference>
<dbReference type="SUPFAM" id="SSF53901">
    <property type="entry name" value="Thiolase-like"/>
    <property type="match status" value="3"/>
</dbReference>
<dbReference type="InterPro" id="IPR001227">
    <property type="entry name" value="Ac_transferase_dom_sf"/>
</dbReference>
<dbReference type="Gene3D" id="3.40.50.720">
    <property type="entry name" value="NAD(P)-binding Rossmann-like Domain"/>
    <property type="match status" value="3"/>
</dbReference>
<evidence type="ECO:0000259" key="9">
    <source>
        <dbReference type="PROSITE" id="PS52004"/>
    </source>
</evidence>
<dbReference type="SUPFAM" id="SSF51735">
    <property type="entry name" value="NAD(P)-binding Rossmann-fold domains"/>
    <property type="match status" value="6"/>
</dbReference>
<dbReference type="InterPro" id="IPR036736">
    <property type="entry name" value="ACP-like_sf"/>
</dbReference>
<dbReference type="InterPro" id="IPR016036">
    <property type="entry name" value="Malonyl_transacylase_ACP-bd"/>
</dbReference>
<dbReference type="Gene3D" id="3.40.47.10">
    <property type="match status" value="3"/>
</dbReference>
<dbReference type="NCBIfam" id="NF045894">
    <property type="entry name" value="PKS_plus_SDR"/>
    <property type="match status" value="3"/>
</dbReference>
<dbReference type="Gene3D" id="3.30.70.3290">
    <property type="match status" value="3"/>
</dbReference>
<evidence type="ECO:0000256" key="6">
    <source>
        <dbReference type="ARBA" id="ARBA00023268"/>
    </source>
</evidence>
<feature type="domain" description="Ketosynthase family 3 (KS3)" evidence="9">
    <location>
        <begin position="3136"/>
        <end position="3561"/>
    </location>
</feature>
<dbReference type="GO" id="GO:0004312">
    <property type="term" value="F:fatty acid synthase activity"/>
    <property type="evidence" value="ECO:0007669"/>
    <property type="project" value="TreeGrafter"/>
</dbReference>
<dbReference type="InterPro" id="IPR020841">
    <property type="entry name" value="PKS_Beta-ketoAc_synthase_dom"/>
</dbReference>
<dbReference type="Pfam" id="PF00698">
    <property type="entry name" value="Acyl_transf_1"/>
    <property type="match status" value="3"/>
</dbReference>
<keyword evidence="5" id="KW-0045">Antibiotic biosynthesis</keyword>
<dbReference type="Pfam" id="PF00550">
    <property type="entry name" value="PP-binding"/>
    <property type="match status" value="3"/>
</dbReference>
<evidence type="ECO:0000313" key="11">
    <source>
        <dbReference type="Proteomes" id="UP000501240"/>
    </source>
</evidence>
<dbReference type="GO" id="GO:0033068">
    <property type="term" value="P:macrolide biosynthetic process"/>
    <property type="evidence" value="ECO:0007669"/>
    <property type="project" value="UniProtKB-ARBA"/>
</dbReference>
<feature type="domain" description="Carrier" evidence="8">
    <location>
        <begin position="3043"/>
        <end position="3118"/>
    </location>
</feature>
<gene>
    <name evidence="10" type="ORF">ACTIVE_0827</name>
</gene>
<sequence length="4744" mass="489621">MESQEKLFDYLKKASAELQETRRRLRKLEADEREPVAIVAMSCRYPGGADGPDRLWELLARGGDAVAGFPGDRGWEALEEADGAAPVDPAASYVRAGGFVPEATGFDAAFFGISPREALAMDPQQRLLLEVAWEALERAGIDPRSLRGSRTGVFAGASASGYGAGLGDGAAGAEGYLLTGNAGSVISGRLSYVLGLEGPAVTVDTACSSSLVALHLACQALRSGECALALAGGVTVMATPATFMEFSRQQGLAADGRCKSFAAAADGTGWAEGAGMLLVERLSDARRLGHPVLAVVRGSAVNQDGASNGLTAPNGPSQQRVIRAALADARLRADQVDAVEAHGTGTTLGDPIEAQALLATYGQDRPDARPLWLGSVKSNIGHAQCAAGVAGVMKMVLALRHDLLPATLHVDEPSPHVNWSAGHVRLLTEAKPWPCDGRQPRRAGVSAFGISGTNAHVIVEEAPDPAPTSVEEPLGGDTAAPVAVLTDASPVWLVSGRSADGLAAQAGRLREFVVARPELGAVDVGWSLATTRSVFEHRAVVAGGDRGELVAGLASVATQQPAAGVVTGAVPAGGPGRVVFVFPGQGSQWLGMGRELAASSPVFAARLAECAEALAPYVDWSLEDVLVGVDGAPGLETADVVQPVLWAVMVSLAGVWEAAGVEPDAVVGHSQGEIAAACVAGILSLEDAAKVVALRSRALTVLAGRGGMLSVAEPAVKVRERLAAWGERLSVAAVNGPAATVVSGEPDALAELAALCTAQDVRNRLLPVDYASHHAQIEGLKDEILSVLEGIVPGRARVPMVSAMTGAVLDGPELDASYWYASLRATVEFDRAIRVLGEAGHRMFVEVSPHPVLVSAITDALEEAEVEVPAVVVGTLRRDDGGADRLVSSLAEAHVQGAAVNWTTVLPAGQKVELPTYAFQHQRYWPDVSASLLAQSAKGDRAVAESRFWTAVEGGDVAGLADALAVDGQQLGEVLPALAAWWRRERDGAATADWRYRISWVPVADTAPAVLSGTWLVVLPAHRSADEVGAGCVQALTAHGAHVVTVEVPARDLDRTTLAARLTKALADNTAGTGEEAETARADVAGVVSLLALDESPIERFPAVVNGLAGSLALVQALLDAEIGGRLWMLTRSAVAAGTDEASVGPVQAQVWGLGRVAGLEHPDRWGGLIDMPEVLDERAASRLCMLLAGSGEDQVAIRPTGIVARRLVRAPQPRIGAQWKPGGTVLVTGGTGAAGGHVARWLTERDARRIVLTSRSGAHASGTARLAAELAAAGSTVEVVACDTARRADVTELLAWIGRSGPALTSVIHAAGIGDGALVDQTTAEDLAAMLSAKATGAALLDELTAGMDLDAFVMFSSGAAIWGSGGLAGYAAANAFLDGLAECRRARGLVGSSVAWGLWGGGGMGSGESGDQLQRLGMRVMDPDLAVRALGQVLDGGECSVVVADVDWARFVPVFTLHRPSPLISSLPEVGQVLASAGTVVEGVESPLVQRLAGLSRADQDRLLVDVVRAEAAVVLGHASAEAVEPGRAFKELGFDSLTAVELRNRLRTACGLSLPSTLVFDYPTARAVAGLLRSELLGDQVPGASVQVVAAPSDEPIAIVGMSCRYPGGITDPDGLWDLVAEGTDAISGFPQDRGWEILEELSGSGSSDGIRYTRQGGFVYDAPGFDAGFFGISPREALAMDPQQRLLLETSWEVLEQAGIDPEALRGSATGVFAGAAFSGYTTDSPEAAGYQLTGGLTAVISGRVAYTLGLEGPAVTVDTACSSSLVALHLACQSLRAGECTLALAGGVAVLVTPGAFAEFSHQQGMAADGRCKPFAAAADGIGWGEGAGMILVERLSDAQRNGHQVLAVLRGSAINQDGASNGLTAPNGPSQQRVIRAALANAQVPADQVDMVEAHGTGTTLGDPIEAQALLATYGQDRPDDRPLWLGSVKSNIGHTGAAAGIAGVIKTVLALRHRQLPRTLHVDDPSPHVDWAAGQVRLLTEPRPWSANGHPRRAAVSAFGVSGTNAHVIIEEAAQENGEEPAPRPDDDRVPVLADARATGWVVSARTAGGLAAQAGRLREFVASRPDLDPADVAWSLVTTRSAFEHRAAVVGDGRDELLAGLAAVAAGAPAAGVVSGVAGDAGRVVFVFPGQGSQWLGMGRELAACSSVFAAKLAECAEALAPYVDWSLQDVLAGADGAPGLETADVVQPALWAVMVSLAAVWESAGVRPDAVVGHSQGEIAAACVAGILSLEDAAKVVALRSKALTVLAGRGGMLSVAEDAGKVRERLSAWGERLSVAAVNGPAASVVSGEPDALNELAAACASDGVRTRMLPVDYASHHAQVEALREEIAGALSGIAPGQSRVPMVSAMTGEFLDGPELDPSYWYASLRTAVEFDRAVRALGEAGHRVFVEVSPHPVLTAAITDTLDDEAAVIGTLRRDDGGASRLLTSLAEAHAGGTSVDWAAVLPAGRRVGLPTYAFQHQRYWPEIPQSLLRQPGSDGAGTAAEARFWAAVEGGDLTGLADALAVDGRRLGAVLPALAAWRRREQDEAAVADWRYRVSWQAVTEPGAAALSGTWLLLAPAGRTDDALVNGCVRALTDRGAQVTVADVGPDDLDRTALAARLGHLLPEASAAGVVSLLALEERRLSAHPAVPSGLAGTMLLLQALGDAGVEAPLWVVTSGAVAAGPGEAPSSPVQAQAWGLGRVAGLEHPGRWGGLIDLPPVLDDRAAARLCAVLAGCGEDQVAVRPSGILARRLVRAAPRRDRTRRELRGTVLATGATGGIGPYLAEWLAGSGASNVVLTSRRGPGMQDAARLAAKLAAAGTGVALVACDVAERDQVAGLLDWIEMAAPLLRTVIHAAVGGDRIPLDRTDLAELAAGLAAKVDGARWLDELTADRDLDAFVLFSSIAATWGSSDHGAYAAANAHLDALAMERRSRGLPATSVAWGVWDTREDVTAELDLPRSVTWLLRQGMKFMRPAPALAALGQVLADDETFLAVADVDWTQFAPVFTAVRAWPLLDQIPEVARLAADAPAEPTGELAARLAGATPAERERVVADLVRVHAAAVLGHASPDEVGVTRAFRDMGFDSLTAVELRHRLNAETGLKLPSTAVFDYPSPQVLARQITDRLLGVAEAAPAVPVQAAASDEPIAIVGMGCRFPGGVNAPEQLWDLLASGGDAVCDFPADRGWDVTGLFDPDPDHPGTSYTSQGGFVFGAGEFDPGFFGISPREALAMDPQQRLLLETAWEALERAGIDPLSLRGTSTGVFAGASPSGYLAQSVGTEGSEGHLITGNVPSVISGRVSYVLGLEGPAVTVDTACSSSLVALHLACQAVRAGECGMALAGGVAVMADPAEFVGFSRQRVLAADGRCKAFGALADGMGLAEGAGMVLVERLSDAQRNGHPVLAVVRGSAINQDGASNGLTAPNGPSQQRVIRAALANARLSAAEVDAVEGHGTGTTLGDPIEAQALLATYGQDRPDDRPLWLGSIKSNIGHAQQAAGVAGVIKTVLALQHRELPRTLHADEPTPHVDWSTGAVRLLNETVQWPTDEEPRRVGVSAFGISGTNAHIILEEAPAPMSDEVPEAGERPAPVLTAGPPAWPVSARTAGGLAAQAGRLREFVMARPALDPVDVGWSLVTTRSAFEHRAVVTGDGSDDLLAGLTAVAAGEPAAGVVSGVAGESGRVVFVFPGQGSQWIGMGRELAASSPIFAARLAECAAALAPFVDWSLQDVLAGVDGAPGLETADVVQPVLWAVMVSLAAVWEAAGIQPDAVVGHSQGEIAAACVAGILSLEDAAKVVALRSKALTVLAGRGGMLSVAEPADKMRERLAAWGERLSVAAVNGPAATVVSGESEALDELAAACEAESVRTRLLPVDYASHSAQVEAIKQEILDLLKGIVPGQARIPMVSAMTGEFLDGPELDASYWYASLRAPVEFDRAIRVLAEAGHQMFIETSPHPVLTAPITDTLDEATPAASRNAPVTVIGTLRRDDGGPARLITSLAEAYAAGVSVQWTSVLPTGDRVDLPTYAFQRERFWPAPVTPEPTTGSGDGAEADFWAAVEDGDVTGLAETLAVDDQRLSEVLPALASWRRQERNAAAVSDWRYRVSWVPVPESGPVVLSGTWLLIVPTDDPTTRELVDGCARALTDRGARVIVTEAAPASADRASLASLLTQVVPEDRVTGVVSLLALDERPAAGVEGVAGGVSGTLALVQALGDLGVDAPLWVLTRGAVAAGDTAAVSAVQAQVWGLCRVAGLEHPDRWGGLVDLPPVWNERTAGRLCAVLAAGAEDQVALRTAGIIARRLVRAPRPAAGGGRWAPRGSVLLTGGTGGVGGHVARWLTGRGAAGLVLVSRSGPGASGAAALAAELAERGTAVEVIACDTGRRSRVAGLLARIAAGGPPLTSVFHAAGTGQTTAVQDMGVEELAGLLSAKAVSAAHLDELTAGLDLDAFVLFSSGSAVWGSRRLPGYAAANAFLDGLAESRRARGLPATSIAWGLWGGGGMGEGDAGDQLQRLGLRVMDPAPAVRALGQVLDGGESLITVADVDWERFAPVFTLHRPSPLIADLPEVARALADGARADEASGEAGDALAARLDGLPRAEQDRVLADLVRAEAAAVLGHRSADAVPGGRAFRDLGFDSLTAVELRNRLTSATGLKLPATLVFDYPSSVVLAGHLAARIRGEGGTEPLLAELDRLEAALADVPADGDLRASVTVRLQTVLSKWMSAEAAEKENAVVDRLESASADEVLDFIDKEFGAS</sequence>
<organism evidence="10 11">
    <name type="scientific">Actinomadura verrucosospora</name>
    <dbReference type="NCBI Taxonomy" id="46165"/>
    <lineage>
        <taxon>Bacteria</taxon>
        <taxon>Bacillati</taxon>
        <taxon>Actinomycetota</taxon>
        <taxon>Actinomycetes</taxon>
        <taxon>Streptosporangiales</taxon>
        <taxon>Thermomonosporaceae</taxon>
        <taxon>Actinomadura</taxon>
    </lineage>
</organism>
<dbReference type="Gene3D" id="3.40.366.10">
    <property type="entry name" value="Malonyl-Coenzyme A Acyl Carrier Protein, domain 2"/>
    <property type="match status" value="3"/>
</dbReference>
<accession>A0A7D3VTZ2</accession>
<dbReference type="InterPro" id="IPR006162">
    <property type="entry name" value="Ppantetheine_attach_site"/>
</dbReference>
<keyword evidence="4" id="KW-0808">Transferase</keyword>
<keyword evidence="3" id="KW-0597">Phosphoprotein</keyword>
<dbReference type="PROSITE" id="PS52004">
    <property type="entry name" value="KS3_2"/>
    <property type="match status" value="3"/>
</dbReference>
<dbReference type="InterPro" id="IPR032821">
    <property type="entry name" value="PKS_assoc"/>
</dbReference>
<feature type="domain" description="Ketosynthase family 3 (KS3)" evidence="9">
    <location>
        <begin position="1597"/>
        <end position="2019"/>
    </location>
</feature>
<dbReference type="InterPro" id="IPR016039">
    <property type="entry name" value="Thiolase-like"/>
</dbReference>
<dbReference type="SUPFAM" id="SSF52151">
    <property type="entry name" value="FabD/lysophospholipase-like"/>
    <property type="match status" value="3"/>
</dbReference>
<dbReference type="InterPro" id="IPR020806">
    <property type="entry name" value="PKS_PP-bd"/>
</dbReference>
<dbReference type="Gene3D" id="3.40.50.11460">
    <property type="match status" value="1"/>
</dbReference>
<dbReference type="FunFam" id="1.10.1200.10:FF:000007">
    <property type="entry name" value="Probable polyketide synthase pks17"/>
    <property type="match status" value="3"/>
</dbReference>
<dbReference type="SMART" id="SM00827">
    <property type="entry name" value="PKS_AT"/>
    <property type="match status" value="3"/>
</dbReference>
<dbReference type="InterPro" id="IPR009081">
    <property type="entry name" value="PP-bd_ACP"/>
</dbReference>
<dbReference type="Gene3D" id="1.10.1200.10">
    <property type="entry name" value="ACP-like"/>
    <property type="match status" value="3"/>
</dbReference>
<dbReference type="InterPro" id="IPR057326">
    <property type="entry name" value="KR_dom"/>
</dbReference>
<dbReference type="CDD" id="cd08952">
    <property type="entry name" value="KR_1_SDR_x"/>
    <property type="match status" value="3"/>
</dbReference>
<dbReference type="Proteomes" id="UP000501240">
    <property type="component" value="Chromosome"/>
</dbReference>
<keyword evidence="11" id="KW-1185">Reference proteome</keyword>
<dbReference type="Pfam" id="PF08990">
    <property type="entry name" value="Docking"/>
    <property type="match status" value="1"/>
</dbReference>
<dbReference type="InterPro" id="IPR036291">
    <property type="entry name" value="NAD(P)-bd_dom_sf"/>
</dbReference>
<dbReference type="Pfam" id="PF18369">
    <property type="entry name" value="PKS_DE"/>
    <property type="match status" value="3"/>
</dbReference>
<dbReference type="RefSeq" id="WP_173092966.1">
    <property type="nucleotide sequence ID" value="NZ_CP053892.1"/>
</dbReference>
<dbReference type="PROSITE" id="PS00012">
    <property type="entry name" value="PHOSPHOPANTETHEINE"/>
    <property type="match status" value="3"/>
</dbReference>
<keyword evidence="2" id="KW-0596">Phosphopantetheine</keyword>
<proteinExistence type="predicted"/>
<keyword evidence="6" id="KW-0511">Multifunctional enzyme</keyword>
<comment type="cofactor">
    <cofactor evidence="1">
        <name>pantetheine 4'-phosphate</name>
        <dbReference type="ChEBI" id="CHEBI:47942"/>
    </cofactor>
</comment>
<dbReference type="PANTHER" id="PTHR43775">
    <property type="entry name" value="FATTY ACID SYNTHASE"/>
    <property type="match status" value="1"/>
</dbReference>
<dbReference type="InterPro" id="IPR015083">
    <property type="entry name" value="NorB/c/GfsB-D-like_docking"/>
</dbReference>
<dbReference type="PROSITE" id="PS00606">
    <property type="entry name" value="KS3_1"/>
    <property type="match status" value="3"/>
</dbReference>
<dbReference type="InterPro" id="IPR050091">
    <property type="entry name" value="PKS_NRPS_Biosynth_Enz"/>
</dbReference>
<dbReference type="CDD" id="cd00833">
    <property type="entry name" value="PKS"/>
    <property type="match status" value="3"/>
</dbReference>
<dbReference type="Gene3D" id="6.10.140.1830">
    <property type="match status" value="3"/>
</dbReference>
<dbReference type="InterPro" id="IPR016035">
    <property type="entry name" value="Acyl_Trfase/lysoPLipase"/>
</dbReference>
<dbReference type="EMBL" id="CP053892">
    <property type="protein sequence ID" value="QKG19191.1"/>
    <property type="molecule type" value="Genomic_DNA"/>
</dbReference>
<dbReference type="PANTHER" id="PTHR43775:SF51">
    <property type="entry name" value="INACTIVE PHENOLPHTHIOCEROL SYNTHESIS POLYKETIDE SYNTHASE TYPE I PKS1-RELATED"/>
    <property type="match status" value="1"/>
</dbReference>
<dbReference type="InterPro" id="IPR041618">
    <property type="entry name" value="PKS_DE"/>
</dbReference>
<feature type="domain" description="Ketosynthase family 3 (KS3)" evidence="9">
    <location>
        <begin position="33"/>
        <end position="461"/>
    </location>
</feature>
<dbReference type="SMART" id="SM01294">
    <property type="entry name" value="PKS_PP_betabranch"/>
    <property type="match status" value="3"/>
</dbReference>
<evidence type="ECO:0000259" key="8">
    <source>
        <dbReference type="PROSITE" id="PS50075"/>
    </source>
</evidence>
<dbReference type="SMART" id="SM00823">
    <property type="entry name" value="PKS_PP"/>
    <property type="match status" value="3"/>
</dbReference>